<evidence type="ECO:0000313" key="2">
    <source>
        <dbReference type="EMBL" id="NGY61941.1"/>
    </source>
</evidence>
<dbReference type="InterPro" id="IPR043917">
    <property type="entry name" value="DUF5753"/>
</dbReference>
<feature type="domain" description="HTH cro/C1-type" evidence="1">
    <location>
        <begin position="17"/>
        <end position="71"/>
    </location>
</feature>
<dbReference type="CDD" id="cd00093">
    <property type="entry name" value="HTH_XRE"/>
    <property type="match status" value="1"/>
</dbReference>
<dbReference type="GO" id="GO:0003677">
    <property type="term" value="F:DNA binding"/>
    <property type="evidence" value="ECO:0007669"/>
    <property type="project" value="InterPro"/>
</dbReference>
<dbReference type="InterPro" id="IPR010982">
    <property type="entry name" value="Lambda_DNA-bd_dom_sf"/>
</dbReference>
<dbReference type="Proteomes" id="UP000481360">
    <property type="component" value="Unassembled WGS sequence"/>
</dbReference>
<accession>A0A7C9VY41</accession>
<gene>
    <name evidence="2" type="ORF">G7043_23715</name>
</gene>
<name>A0A7C9VY41_9PSEU</name>
<evidence type="ECO:0000313" key="3">
    <source>
        <dbReference type="Proteomes" id="UP000481360"/>
    </source>
</evidence>
<sequence length="285" mass="31584">MGQARQTVERLQLGLTLQRLRMAANKSQQEAAEVIGRSAGRLSQVENGKGALGSTELIRLLDFYDVEGDERSTVLALGRASRRRQPRLGYVDTLPDSFPRFMDLLSAARRISWYECGVIPGLVQSKGYVKAIIGAGAYISSETEVSERISFRLALQQVLHSGLAERIDIVFTEDSLLHVLGDRSVMREQVLHLLQLLEQHPALSIRIVPLDAMNSPGNGGGMVALEFDTSDPITFSTVIYGPSVYYDQPSHTEPMRQLFEQVQNLAWNGRDTRSALINFLQGAPD</sequence>
<keyword evidence="3" id="KW-1185">Reference proteome</keyword>
<dbReference type="RefSeq" id="WP_166048882.1">
    <property type="nucleotide sequence ID" value="NZ_JAAMPJ010000006.1"/>
</dbReference>
<dbReference type="SMART" id="SM00530">
    <property type="entry name" value="HTH_XRE"/>
    <property type="match status" value="1"/>
</dbReference>
<dbReference type="SUPFAM" id="SSF47413">
    <property type="entry name" value="lambda repressor-like DNA-binding domains"/>
    <property type="match status" value="1"/>
</dbReference>
<dbReference type="PROSITE" id="PS50943">
    <property type="entry name" value="HTH_CROC1"/>
    <property type="match status" value="1"/>
</dbReference>
<proteinExistence type="predicted"/>
<dbReference type="EMBL" id="JAAMPJ010000006">
    <property type="protein sequence ID" value="NGY61941.1"/>
    <property type="molecule type" value="Genomic_DNA"/>
</dbReference>
<protein>
    <submittedName>
        <fullName evidence="2">Helix-turn-helix domain-containing protein</fullName>
    </submittedName>
</protein>
<dbReference type="Gene3D" id="1.10.260.40">
    <property type="entry name" value="lambda repressor-like DNA-binding domains"/>
    <property type="match status" value="1"/>
</dbReference>
<evidence type="ECO:0000259" key="1">
    <source>
        <dbReference type="PROSITE" id="PS50943"/>
    </source>
</evidence>
<dbReference type="InterPro" id="IPR001387">
    <property type="entry name" value="Cro/C1-type_HTH"/>
</dbReference>
<dbReference type="AlphaFoldDB" id="A0A7C9VY41"/>
<reference evidence="2 3" key="1">
    <citation type="submission" date="2020-03" db="EMBL/GenBank/DDBJ databases">
        <title>Isolation and identification of active actinomycetes.</title>
        <authorList>
            <person name="Sun X."/>
        </authorList>
    </citation>
    <scope>NUCLEOTIDE SEQUENCE [LARGE SCALE GENOMIC DNA]</scope>
    <source>
        <strain evidence="2 3">NEAU-D13</strain>
    </source>
</reference>
<dbReference type="Pfam" id="PF19054">
    <property type="entry name" value="DUF5753"/>
    <property type="match status" value="1"/>
</dbReference>
<organism evidence="2 3">
    <name type="scientific">Lentzea alba</name>
    <dbReference type="NCBI Taxonomy" id="2714351"/>
    <lineage>
        <taxon>Bacteria</taxon>
        <taxon>Bacillati</taxon>
        <taxon>Actinomycetota</taxon>
        <taxon>Actinomycetes</taxon>
        <taxon>Pseudonocardiales</taxon>
        <taxon>Pseudonocardiaceae</taxon>
        <taxon>Lentzea</taxon>
    </lineage>
</organism>
<dbReference type="Pfam" id="PF13560">
    <property type="entry name" value="HTH_31"/>
    <property type="match status" value="1"/>
</dbReference>
<comment type="caution">
    <text evidence="2">The sequence shown here is derived from an EMBL/GenBank/DDBJ whole genome shotgun (WGS) entry which is preliminary data.</text>
</comment>